<keyword evidence="2" id="KW-1185">Reference proteome</keyword>
<sequence length="455" mass="52071">MRNLKDRQKKQLLCFERESGSLRLNESTCSKLSSVSNCDDREKEHVHRFVSPSHDLRIKSLEKSKLLDYPGTKKKEVTLESLSVGLELPKVELSTFDGQPAKYWKFIRQFDLYVVSKVEDDGQRLLHLLHYCEGKARETIEECIMLPPSSGYRRACDILKRLFGRTHEISRALMKDLTEGSDIAHNDAKSLSRLAIKMENCSIILEEMDYSADLNSVVTIESIVKKLPTVLQMRWAEIVGKVTANEREPTFVELIEFVSSRAEILLSRFGQIATASKRVPSKVACSTQEQLKEIYNYEFADVHSSDKALSLNDLKAVGIVERDTYFDEGHWIVPLPWRVERNVVSGSYDLARRRLESLRRRLKCNKDFRESHTCAIQQTIDKGYAVVVPGMQLDPGYRPKWYLPHHAVINPRKPSRVRVVLDCATKVAGKSLNDPLYQGPDTTACLVGVLLRFRR</sequence>
<accession>A0A183NAS4</accession>
<dbReference type="Pfam" id="PF03564">
    <property type="entry name" value="DUF1759"/>
    <property type="match status" value="1"/>
</dbReference>
<dbReference type="Proteomes" id="UP000277204">
    <property type="component" value="Unassembled WGS sequence"/>
</dbReference>
<gene>
    <name evidence="1" type="ORF">SMRZ_LOCUS25399</name>
</gene>
<proteinExistence type="predicted"/>
<dbReference type="AlphaFoldDB" id="A0A183NAS4"/>
<name>A0A183NAS4_9TREM</name>
<dbReference type="EMBL" id="UZAI01021291">
    <property type="protein sequence ID" value="VDP55062.1"/>
    <property type="molecule type" value="Genomic_DNA"/>
</dbReference>
<dbReference type="PANTHER" id="PTHR47331:SF1">
    <property type="entry name" value="GAG-LIKE PROTEIN"/>
    <property type="match status" value="1"/>
</dbReference>
<dbReference type="InterPro" id="IPR005312">
    <property type="entry name" value="DUF1759"/>
</dbReference>
<dbReference type="PANTHER" id="PTHR47331">
    <property type="entry name" value="PHD-TYPE DOMAIN-CONTAINING PROTEIN"/>
    <property type="match status" value="1"/>
</dbReference>
<evidence type="ECO:0000313" key="2">
    <source>
        <dbReference type="Proteomes" id="UP000277204"/>
    </source>
</evidence>
<evidence type="ECO:0000313" key="1">
    <source>
        <dbReference type="EMBL" id="VDP55062.1"/>
    </source>
</evidence>
<protein>
    <submittedName>
        <fullName evidence="1">Uncharacterized protein</fullName>
    </submittedName>
</protein>
<organism evidence="1 2">
    <name type="scientific">Schistosoma margrebowiei</name>
    <dbReference type="NCBI Taxonomy" id="48269"/>
    <lineage>
        <taxon>Eukaryota</taxon>
        <taxon>Metazoa</taxon>
        <taxon>Spiralia</taxon>
        <taxon>Lophotrochozoa</taxon>
        <taxon>Platyhelminthes</taxon>
        <taxon>Trematoda</taxon>
        <taxon>Digenea</taxon>
        <taxon>Strigeidida</taxon>
        <taxon>Schistosomatoidea</taxon>
        <taxon>Schistosomatidae</taxon>
        <taxon>Schistosoma</taxon>
    </lineage>
</organism>
<dbReference type="STRING" id="48269.A0A183NAS4"/>
<reference evidence="1 2" key="1">
    <citation type="submission" date="2018-11" db="EMBL/GenBank/DDBJ databases">
        <authorList>
            <consortium name="Pathogen Informatics"/>
        </authorList>
    </citation>
    <scope>NUCLEOTIDE SEQUENCE [LARGE SCALE GENOMIC DNA]</scope>
    <source>
        <strain evidence="1 2">Zambia</strain>
    </source>
</reference>